<name>A0AC34Q1L2_9BILA</name>
<evidence type="ECO:0000313" key="1">
    <source>
        <dbReference type="Proteomes" id="UP000887576"/>
    </source>
</evidence>
<proteinExistence type="predicted"/>
<organism evidence="1 2">
    <name type="scientific">Panagrolaimus sp. JU765</name>
    <dbReference type="NCBI Taxonomy" id="591449"/>
    <lineage>
        <taxon>Eukaryota</taxon>
        <taxon>Metazoa</taxon>
        <taxon>Ecdysozoa</taxon>
        <taxon>Nematoda</taxon>
        <taxon>Chromadorea</taxon>
        <taxon>Rhabditida</taxon>
        <taxon>Tylenchina</taxon>
        <taxon>Panagrolaimomorpha</taxon>
        <taxon>Panagrolaimoidea</taxon>
        <taxon>Panagrolaimidae</taxon>
        <taxon>Panagrolaimus</taxon>
    </lineage>
</organism>
<accession>A0AC34Q1L2</accession>
<sequence length="665" mass="74899">MTQVYSSSSATGSDYATCNSNTEDYFEQEPTTINGSRDLPSVSAKSGKRCEAFVMTGDKILNLNPKISPLYAAIRSGQLPPKTEIDENVKYIPIPDVRRQTSFSGEFSETPVRHIIRNKSSNPSISNSKNGSTSTLPEYNTEDQYSKTPSFINPSLFSVTQSSNRTAGEETSSFKSASTVPSGKTSVNNIQKLSNVLEPFVQKMFDLQGFTRSNVTDNLMRNGPDREEIVSKFFALFNFAGLRIDVALRYFLEHVCLKGETTQRESLLQSFADRYFECNLTVFENADQIHALTCALILLNTDLHGDNVGKKMTIREFVENLGHTGHKYERNLLKLLYNAIKSEPFLNLDTVNISHSEIPRVTRRVSEKPSQIEIKDQIDYKHGWLLKKTVYDIDGKSAPFGRRGWVMYYATIRGMVLYLHKNEHGFEQNKFSVYKNCISLHHSCASIATDYKKRQNVFRLRTANYGEFLMQTSNPTEVAKWIDAINYVAAAFSAPTLPYPVSADEAWIHFRPILPSTPSNLSIPDQLKSHLSKIGETTEALNVLQKNAPPIQSKGKLVQEYFKVERRFLDERERYTAYSNVLREKLNLATTTSFCSRNNSMRAFGHPKICTLTPNSVASPSIEFIRNGSFRGPEPTAALAEALAIANGCITANDDRTSYKEAFHY</sequence>
<evidence type="ECO:0000313" key="2">
    <source>
        <dbReference type="WBParaSite" id="JU765_v2.g12085.t1"/>
    </source>
</evidence>
<dbReference type="Proteomes" id="UP000887576">
    <property type="component" value="Unplaced"/>
</dbReference>
<reference evidence="2" key="1">
    <citation type="submission" date="2022-11" db="UniProtKB">
        <authorList>
            <consortium name="WormBaseParasite"/>
        </authorList>
    </citation>
    <scope>IDENTIFICATION</scope>
</reference>
<dbReference type="WBParaSite" id="JU765_v2.g12085.t1">
    <property type="protein sequence ID" value="JU765_v2.g12085.t1"/>
    <property type="gene ID" value="JU765_v2.g12085"/>
</dbReference>
<protein>
    <submittedName>
        <fullName evidence="2">PH and SEC7 domain-containing protein</fullName>
    </submittedName>
</protein>